<protein>
    <submittedName>
        <fullName evidence="2">Uncharacterized protein</fullName>
    </submittedName>
</protein>
<organism evidence="2 3">
    <name type="scientific">Hymenolepis diminuta</name>
    <name type="common">Rat tapeworm</name>
    <dbReference type="NCBI Taxonomy" id="6216"/>
    <lineage>
        <taxon>Eukaryota</taxon>
        <taxon>Metazoa</taxon>
        <taxon>Spiralia</taxon>
        <taxon>Lophotrochozoa</taxon>
        <taxon>Platyhelminthes</taxon>
        <taxon>Cestoda</taxon>
        <taxon>Eucestoda</taxon>
        <taxon>Cyclophyllidea</taxon>
        <taxon>Hymenolepididae</taxon>
        <taxon>Hymenolepis</taxon>
    </lineage>
</organism>
<accession>A0A564XWC1</accession>
<proteinExistence type="predicted"/>
<evidence type="ECO:0000313" key="3">
    <source>
        <dbReference type="Proteomes" id="UP000321570"/>
    </source>
</evidence>
<feature type="region of interest" description="Disordered" evidence="1">
    <location>
        <begin position="1"/>
        <end position="28"/>
    </location>
</feature>
<dbReference type="Proteomes" id="UP000321570">
    <property type="component" value="Unassembled WGS sequence"/>
</dbReference>
<feature type="compositionally biased region" description="Polar residues" evidence="1">
    <location>
        <begin position="7"/>
        <end position="23"/>
    </location>
</feature>
<dbReference type="EMBL" id="CABIJS010000012">
    <property type="protein sequence ID" value="VUZ39332.1"/>
    <property type="molecule type" value="Genomic_DNA"/>
</dbReference>
<evidence type="ECO:0000256" key="1">
    <source>
        <dbReference type="SAM" id="MobiDB-lite"/>
    </source>
</evidence>
<sequence length="81" mass="9200">MTDHLSTEGTHSPSDNHLTNIRNSHSKDTDFAENVAIIETAFSKTLPPELQRKLPQRRLLLGINEVESKQQESFNLDEAEK</sequence>
<gene>
    <name evidence="2" type="ORF">WMSIL1_LOCUS629</name>
</gene>
<name>A0A564XWC1_HYMDI</name>
<keyword evidence="3" id="KW-1185">Reference proteome</keyword>
<reference evidence="2 3" key="1">
    <citation type="submission" date="2019-07" db="EMBL/GenBank/DDBJ databases">
        <authorList>
            <person name="Jastrzebski P J."/>
            <person name="Paukszto L."/>
            <person name="Jastrzebski P J."/>
        </authorList>
    </citation>
    <scope>NUCLEOTIDE SEQUENCE [LARGE SCALE GENOMIC DNA]</scope>
    <source>
        <strain evidence="2 3">WMS-il1</strain>
    </source>
</reference>
<dbReference type="AlphaFoldDB" id="A0A564XWC1"/>
<evidence type="ECO:0000313" key="2">
    <source>
        <dbReference type="EMBL" id="VUZ39332.1"/>
    </source>
</evidence>